<reference evidence="2 3" key="1">
    <citation type="submission" date="2019-03" db="EMBL/GenBank/DDBJ databases">
        <title>Genomic Encyclopedia of Type Strains, Phase III (KMG-III): the genomes of soil and plant-associated and newly described type strains.</title>
        <authorList>
            <person name="Whitman W."/>
        </authorList>
    </citation>
    <scope>NUCLEOTIDE SEQUENCE [LARGE SCALE GENOMIC DNA]</scope>
    <source>
        <strain evidence="2 3">VKM Ac-2575</strain>
    </source>
</reference>
<dbReference type="Pfam" id="PF24551">
    <property type="entry name" value="SH3_Rv0428c"/>
    <property type="match status" value="1"/>
</dbReference>
<dbReference type="RefSeq" id="WP_133981247.1">
    <property type="nucleotide sequence ID" value="NZ_SOCE01000001.1"/>
</dbReference>
<dbReference type="EMBL" id="SOCE01000001">
    <property type="protein sequence ID" value="TDU91518.1"/>
    <property type="molecule type" value="Genomic_DNA"/>
</dbReference>
<dbReference type="Proteomes" id="UP000295151">
    <property type="component" value="Unassembled WGS sequence"/>
</dbReference>
<sequence>MSGLSARDIGHRVVVRHRLPGGQLTDVLGVLQSLDADSLVVRHADSTPYAVKLADISAAKPIPPLPLRPVDVEQLFLTTALGRPAVETVQLGQWLLRASQGWTGRANSLLPAGDPGMPLSDALKYTVAFYEERGLRPLALVRLGTPLEAEFRQRGWVESRPGESDALVLHTSLDLVNGVPAYEVEVHGKPDDEWYGTAFDGEVPAPAPAVMEGAPKAVFASIRLDGKVVAVGRGSMTGHWLGIDGVRVAPEYRRRGLATAVLQGLARWSGAQGGRRTYLEVLEGNTAAVSTYLSLGYAEAYRYRYLTNR</sequence>
<dbReference type="Pfam" id="PF24553">
    <property type="entry name" value="Rv0428c_C"/>
    <property type="match status" value="1"/>
</dbReference>
<evidence type="ECO:0000313" key="2">
    <source>
        <dbReference type="EMBL" id="TDU91518.1"/>
    </source>
</evidence>
<accession>A0A4R7TIT0</accession>
<feature type="domain" description="N-acetyltransferase" evidence="1">
    <location>
        <begin position="173"/>
        <end position="309"/>
    </location>
</feature>
<dbReference type="PROSITE" id="PS51186">
    <property type="entry name" value="GNAT"/>
    <property type="match status" value="1"/>
</dbReference>
<name>A0A4R7TIT0_9ACTN</name>
<dbReference type="SUPFAM" id="SSF55729">
    <property type="entry name" value="Acyl-CoA N-acyltransferases (Nat)"/>
    <property type="match status" value="1"/>
</dbReference>
<dbReference type="InterPro" id="IPR000182">
    <property type="entry name" value="GNAT_dom"/>
</dbReference>
<dbReference type="Gene3D" id="3.40.630.30">
    <property type="match status" value="1"/>
</dbReference>
<evidence type="ECO:0000259" key="1">
    <source>
        <dbReference type="PROSITE" id="PS51186"/>
    </source>
</evidence>
<protein>
    <submittedName>
        <fullName evidence="2">Acetyltransferase (GNAT) family protein</fullName>
    </submittedName>
</protein>
<comment type="caution">
    <text evidence="2">The sequence shown here is derived from an EMBL/GenBank/DDBJ whole genome shotgun (WGS) entry which is preliminary data.</text>
</comment>
<proteinExistence type="predicted"/>
<gene>
    <name evidence="2" type="ORF">EV138_5124</name>
</gene>
<dbReference type="InterPro" id="IPR056934">
    <property type="entry name" value="SH3_Rv0428c"/>
</dbReference>
<dbReference type="CDD" id="cd04301">
    <property type="entry name" value="NAT_SF"/>
    <property type="match status" value="1"/>
</dbReference>
<evidence type="ECO:0000313" key="3">
    <source>
        <dbReference type="Proteomes" id="UP000295151"/>
    </source>
</evidence>
<keyword evidence="3" id="KW-1185">Reference proteome</keyword>
<keyword evidence="2" id="KW-0808">Transferase</keyword>
<dbReference type="AlphaFoldDB" id="A0A4R7TIT0"/>
<dbReference type="InterPro" id="IPR016181">
    <property type="entry name" value="Acyl_CoA_acyltransferase"/>
</dbReference>
<organism evidence="2 3">
    <name type="scientific">Kribbella voronezhensis</name>
    <dbReference type="NCBI Taxonomy" id="2512212"/>
    <lineage>
        <taxon>Bacteria</taxon>
        <taxon>Bacillati</taxon>
        <taxon>Actinomycetota</taxon>
        <taxon>Actinomycetes</taxon>
        <taxon>Propionibacteriales</taxon>
        <taxon>Kribbellaceae</taxon>
        <taxon>Kribbella</taxon>
    </lineage>
</organism>
<dbReference type="OrthoDB" id="9775595at2"/>
<dbReference type="InterPro" id="IPR056935">
    <property type="entry name" value="Rv0428c-like_C"/>
</dbReference>
<dbReference type="GO" id="GO:0016747">
    <property type="term" value="F:acyltransferase activity, transferring groups other than amino-acyl groups"/>
    <property type="evidence" value="ECO:0007669"/>
    <property type="project" value="InterPro"/>
</dbReference>